<organism evidence="2 3">
    <name type="scientific">Vitis vinifera</name>
    <name type="common">Grape</name>
    <dbReference type="NCBI Taxonomy" id="29760"/>
    <lineage>
        <taxon>Eukaryota</taxon>
        <taxon>Viridiplantae</taxon>
        <taxon>Streptophyta</taxon>
        <taxon>Embryophyta</taxon>
        <taxon>Tracheophyta</taxon>
        <taxon>Spermatophyta</taxon>
        <taxon>Magnoliopsida</taxon>
        <taxon>eudicotyledons</taxon>
        <taxon>Gunneridae</taxon>
        <taxon>Pentapetalae</taxon>
        <taxon>rosids</taxon>
        <taxon>Vitales</taxon>
        <taxon>Vitaceae</taxon>
        <taxon>Viteae</taxon>
        <taxon>Vitis</taxon>
    </lineage>
</organism>
<evidence type="ECO:0000313" key="3">
    <source>
        <dbReference type="Proteomes" id="UP000288805"/>
    </source>
</evidence>
<protein>
    <submittedName>
        <fullName evidence="2">Uncharacterized protein</fullName>
    </submittedName>
</protein>
<proteinExistence type="predicted"/>
<dbReference type="Proteomes" id="UP000288805">
    <property type="component" value="Unassembled WGS sequence"/>
</dbReference>
<gene>
    <name evidence="2" type="ORF">CK203_096380</name>
</gene>
<sequence length="91" mass="10128">MFLVSWAEMALCKPLSVVPSFRRSLLNIRRPGSYDPSLDEMYVLISALPPPRAPQPGGADPFISAYTMSRPNTQSTPNTSQYQQGQLLQEN</sequence>
<dbReference type="AlphaFoldDB" id="A0A438FJS4"/>
<name>A0A438FJS4_VITVI</name>
<evidence type="ECO:0000313" key="2">
    <source>
        <dbReference type="EMBL" id="RVW59760.1"/>
    </source>
</evidence>
<feature type="compositionally biased region" description="Polar residues" evidence="1">
    <location>
        <begin position="66"/>
        <end position="91"/>
    </location>
</feature>
<evidence type="ECO:0000256" key="1">
    <source>
        <dbReference type="SAM" id="MobiDB-lite"/>
    </source>
</evidence>
<comment type="caution">
    <text evidence="2">The sequence shown here is derived from an EMBL/GenBank/DDBJ whole genome shotgun (WGS) entry which is preliminary data.</text>
</comment>
<dbReference type="EMBL" id="QGNW01000878">
    <property type="protein sequence ID" value="RVW59760.1"/>
    <property type="molecule type" value="Genomic_DNA"/>
</dbReference>
<accession>A0A438FJS4</accession>
<reference evidence="2 3" key="1">
    <citation type="journal article" date="2018" name="PLoS Genet.">
        <title>Population sequencing reveals clonal diversity and ancestral inbreeding in the grapevine cultivar Chardonnay.</title>
        <authorList>
            <person name="Roach M.J."/>
            <person name="Johnson D.L."/>
            <person name="Bohlmann J."/>
            <person name="van Vuuren H.J."/>
            <person name="Jones S.J."/>
            <person name="Pretorius I.S."/>
            <person name="Schmidt S.A."/>
            <person name="Borneman A.R."/>
        </authorList>
    </citation>
    <scope>NUCLEOTIDE SEQUENCE [LARGE SCALE GENOMIC DNA]</scope>
    <source>
        <strain evidence="3">cv. Chardonnay</strain>
        <tissue evidence="2">Leaf</tissue>
    </source>
</reference>
<feature type="region of interest" description="Disordered" evidence="1">
    <location>
        <begin position="50"/>
        <end position="91"/>
    </location>
</feature>